<sequence>MAVPGRDPVPLSPVPPPSARPMPPGHCREGTRGGGGLPRIGLNYNRGTAAHCHGSDCGYFRKQCSCLYAVACEAITASTRVH</sequence>
<protein>
    <submittedName>
        <fullName evidence="2">Uncharacterized protein</fullName>
    </submittedName>
</protein>
<proteinExistence type="predicted"/>
<reference evidence="2 3" key="1">
    <citation type="submission" date="2019-03" db="EMBL/GenBank/DDBJ databases">
        <title>First draft genome of Liparis tanakae, snailfish: a comprehensive survey of snailfish specific genes.</title>
        <authorList>
            <person name="Kim W."/>
            <person name="Song I."/>
            <person name="Jeong J.-H."/>
            <person name="Kim D."/>
            <person name="Kim S."/>
            <person name="Ryu S."/>
            <person name="Song J.Y."/>
            <person name="Lee S.K."/>
        </authorList>
    </citation>
    <scope>NUCLEOTIDE SEQUENCE [LARGE SCALE GENOMIC DNA]</scope>
    <source>
        <tissue evidence="2">Muscle</tissue>
    </source>
</reference>
<organism evidence="2 3">
    <name type="scientific">Liparis tanakae</name>
    <name type="common">Tanaka's snailfish</name>
    <dbReference type="NCBI Taxonomy" id="230148"/>
    <lineage>
        <taxon>Eukaryota</taxon>
        <taxon>Metazoa</taxon>
        <taxon>Chordata</taxon>
        <taxon>Craniata</taxon>
        <taxon>Vertebrata</taxon>
        <taxon>Euteleostomi</taxon>
        <taxon>Actinopterygii</taxon>
        <taxon>Neopterygii</taxon>
        <taxon>Teleostei</taxon>
        <taxon>Neoteleostei</taxon>
        <taxon>Acanthomorphata</taxon>
        <taxon>Eupercaria</taxon>
        <taxon>Perciformes</taxon>
        <taxon>Cottioidei</taxon>
        <taxon>Cottales</taxon>
        <taxon>Liparidae</taxon>
        <taxon>Liparis</taxon>
    </lineage>
</organism>
<dbReference type="Proteomes" id="UP000314294">
    <property type="component" value="Unassembled WGS sequence"/>
</dbReference>
<name>A0A4Z2IY23_9TELE</name>
<evidence type="ECO:0000313" key="2">
    <source>
        <dbReference type="EMBL" id="TNN82388.1"/>
    </source>
</evidence>
<accession>A0A4Z2IY23</accession>
<dbReference type="AlphaFoldDB" id="A0A4Z2IY23"/>
<feature type="region of interest" description="Disordered" evidence="1">
    <location>
        <begin position="1"/>
        <end position="34"/>
    </location>
</feature>
<evidence type="ECO:0000313" key="3">
    <source>
        <dbReference type="Proteomes" id="UP000314294"/>
    </source>
</evidence>
<evidence type="ECO:0000256" key="1">
    <source>
        <dbReference type="SAM" id="MobiDB-lite"/>
    </source>
</evidence>
<dbReference type="EMBL" id="SRLO01000039">
    <property type="protein sequence ID" value="TNN82388.1"/>
    <property type="molecule type" value="Genomic_DNA"/>
</dbReference>
<comment type="caution">
    <text evidence="2">The sequence shown here is derived from an EMBL/GenBank/DDBJ whole genome shotgun (WGS) entry which is preliminary data.</text>
</comment>
<gene>
    <name evidence="2" type="ORF">EYF80_007223</name>
</gene>
<feature type="compositionally biased region" description="Pro residues" evidence="1">
    <location>
        <begin position="10"/>
        <end position="24"/>
    </location>
</feature>
<keyword evidence="3" id="KW-1185">Reference proteome</keyword>